<feature type="compositionally biased region" description="Basic residues" evidence="1">
    <location>
        <begin position="32"/>
        <end position="50"/>
    </location>
</feature>
<evidence type="ECO:0000313" key="3">
    <source>
        <dbReference type="Proteomes" id="UP000515563"/>
    </source>
</evidence>
<sequence length="229" mass="24796">MARAASRRGRPALRCWEGAGNFCAHRPVAAQHRSRRSPRPGTRGRTRAYRAARGPAASGPRLSDGSTSRRAVGCGGRVRRPAGRPPLAWRGVAWRWRWRGVAWLGVGWGVGDKWCGSGVAGARGSGRCVGGHPQMVGWVVEGWSGWGRLGVWGCPQAVDKGVHKVWRRLGRLIGFRRYGGSRWGCPGDRIGSGQPKAGRSRCLTVAGRRVAGASTCPSCSRRRRRCRAS</sequence>
<organism evidence="2 3">
    <name type="scientific">Kribbella qitaiheensis</name>
    <dbReference type="NCBI Taxonomy" id="1544730"/>
    <lineage>
        <taxon>Bacteria</taxon>
        <taxon>Bacillati</taxon>
        <taxon>Actinomycetota</taxon>
        <taxon>Actinomycetes</taxon>
        <taxon>Propionibacteriales</taxon>
        <taxon>Kribbellaceae</taxon>
        <taxon>Kribbella</taxon>
    </lineage>
</organism>
<feature type="region of interest" description="Disordered" evidence="1">
    <location>
        <begin position="27"/>
        <end position="77"/>
    </location>
</feature>
<evidence type="ECO:0000313" key="2">
    <source>
        <dbReference type="EMBL" id="QNE20210.1"/>
    </source>
</evidence>
<evidence type="ECO:0000256" key="1">
    <source>
        <dbReference type="SAM" id="MobiDB-lite"/>
    </source>
</evidence>
<proteinExistence type="predicted"/>
<reference evidence="2 3" key="2">
    <citation type="journal article" date="2020" name="Microbiol. Resour. Announc.">
        <title>Antarctic desert soil bacteria exhibit high novel natural product potential, evaluated through long-read genome sequencing and comparative genomics.</title>
        <authorList>
            <person name="Benaud N."/>
            <person name="Edwards R.J."/>
            <person name="Amos T.G."/>
            <person name="D'Agostino P.M."/>
            <person name="Gutierrez-Chavez C."/>
            <person name="Montgomery K."/>
            <person name="Nicetic I."/>
            <person name="Ferrari B.C."/>
        </authorList>
    </citation>
    <scope>NUCLEOTIDE SEQUENCE [LARGE SCALE GENOMIC DNA]</scope>
    <source>
        <strain evidence="2 3">SPB151</strain>
    </source>
</reference>
<dbReference type="EMBL" id="CP043661">
    <property type="protein sequence ID" value="QNE20210.1"/>
    <property type="molecule type" value="Genomic_DNA"/>
</dbReference>
<protein>
    <submittedName>
        <fullName evidence="2">Uncharacterized protein</fullName>
    </submittedName>
</protein>
<reference evidence="3" key="1">
    <citation type="submission" date="2019-09" db="EMBL/GenBank/DDBJ databases">
        <title>Antimicrobial potential of Antarctic Bacteria.</title>
        <authorList>
            <person name="Benaud N."/>
            <person name="Edwards R.J."/>
            <person name="Ferrari B.C."/>
        </authorList>
    </citation>
    <scope>NUCLEOTIDE SEQUENCE [LARGE SCALE GENOMIC DNA]</scope>
    <source>
        <strain evidence="3">SPB151</strain>
    </source>
</reference>
<keyword evidence="3" id="KW-1185">Reference proteome</keyword>
<dbReference type="Proteomes" id="UP000515563">
    <property type="component" value="Chromosome"/>
</dbReference>
<feature type="compositionally biased region" description="Low complexity" evidence="1">
    <location>
        <begin position="51"/>
        <end position="61"/>
    </location>
</feature>
<name>A0A7G6X1U5_9ACTN</name>
<gene>
    <name evidence="2" type="ORF">F1D05_22745</name>
</gene>
<accession>A0A7G6X1U5</accession>
<dbReference type="KEGG" id="kqi:F1D05_22745"/>
<dbReference type="AlphaFoldDB" id="A0A7G6X1U5"/>